<accession>A0A940YKR1</accession>
<proteinExistence type="inferred from homology"/>
<dbReference type="HAMAP" id="MF_01940">
    <property type="entry name" value="RNA_CPDase"/>
    <property type="match status" value="1"/>
</dbReference>
<feature type="active site" description="Proton acceptor" evidence="2">
    <location>
        <position position="125"/>
    </location>
</feature>
<dbReference type="GO" id="GO:0004113">
    <property type="term" value="F:2',3'-cyclic-nucleotide 3'-phosphodiesterase activity"/>
    <property type="evidence" value="ECO:0007669"/>
    <property type="project" value="InterPro"/>
</dbReference>
<dbReference type="InterPro" id="IPR014051">
    <property type="entry name" value="Phosphoesterase_HXTX"/>
</dbReference>
<dbReference type="PANTHER" id="PTHR35561">
    <property type="entry name" value="RNA 2',3'-CYCLIC PHOSPHODIESTERASE"/>
    <property type="match status" value="1"/>
</dbReference>
<dbReference type="Proteomes" id="UP000676246">
    <property type="component" value="Unassembled WGS sequence"/>
</dbReference>
<name>A0A940YKR1_9BURK</name>
<feature type="active site" description="Proton donor" evidence="2">
    <location>
        <position position="45"/>
    </location>
</feature>
<evidence type="ECO:0000259" key="3">
    <source>
        <dbReference type="Pfam" id="PF02834"/>
    </source>
</evidence>
<dbReference type="InterPro" id="IPR009097">
    <property type="entry name" value="Cyclic_Pdiesterase"/>
</dbReference>
<reference evidence="4 5" key="1">
    <citation type="submission" date="2021-04" db="EMBL/GenBank/DDBJ databases">
        <title>The genome sequence of Ideonella sp. 3Y2.</title>
        <authorList>
            <person name="Liu Y."/>
        </authorList>
    </citation>
    <scope>NUCLEOTIDE SEQUENCE [LARGE SCALE GENOMIC DNA]</scope>
    <source>
        <strain evidence="4 5">3Y2</strain>
    </source>
</reference>
<evidence type="ECO:0000256" key="1">
    <source>
        <dbReference type="ARBA" id="ARBA00022801"/>
    </source>
</evidence>
<organism evidence="4 5">
    <name type="scientific">Ideonella alba</name>
    <dbReference type="NCBI Taxonomy" id="2824118"/>
    <lineage>
        <taxon>Bacteria</taxon>
        <taxon>Pseudomonadati</taxon>
        <taxon>Pseudomonadota</taxon>
        <taxon>Betaproteobacteria</taxon>
        <taxon>Burkholderiales</taxon>
        <taxon>Sphaerotilaceae</taxon>
        <taxon>Ideonella</taxon>
    </lineage>
</organism>
<sequence length="170" mass="18550">MIGASGLRLFTALWPEPATRAALQAWADALPWPASARRVRPADLHITLHFLGDVPAERLPDLRQALALPSPRTELLLDRAAMFHGGALVLEPASVPEPLGALQATLDLRLRALGLPLETRRWRPHVTLARHARGLALTAPNAPVPWHSQGHVLVASRPGSPYELLQRFGQ</sequence>
<dbReference type="NCBIfam" id="TIGR02258">
    <property type="entry name" value="2_5_ligase"/>
    <property type="match status" value="1"/>
</dbReference>
<comment type="catalytic activity">
    <reaction evidence="2">
        <text>a 3'-end 2',3'-cyclophospho-ribonucleotide-RNA + H2O = a 3'-end 2'-phospho-ribonucleotide-RNA + H(+)</text>
        <dbReference type="Rhea" id="RHEA:11828"/>
        <dbReference type="Rhea" id="RHEA-COMP:10464"/>
        <dbReference type="Rhea" id="RHEA-COMP:17353"/>
        <dbReference type="ChEBI" id="CHEBI:15377"/>
        <dbReference type="ChEBI" id="CHEBI:15378"/>
        <dbReference type="ChEBI" id="CHEBI:83064"/>
        <dbReference type="ChEBI" id="CHEBI:173113"/>
        <dbReference type="EC" id="3.1.4.58"/>
    </reaction>
</comment>
<evidence type="ECO:0000313" key="4">
    <source>
        <dbReference type="EMBL" id="MBQ0931604.1"/>
    </source>
</evidence>
<dbReference type="Gene3D" id="3.90.1140.10">
    <property type="entry name" value="Cyclic phosphodiesterase"/>
    <property type="match status" value="1"/>
</dbReference>
<feature type="short sequence motif" description="HXTX 2" evidence="2">
    <location>
        <begin position="125"/>
        <end position="128"/>
    </location>
</feature>
<keyword evidence="1 2" id="KW-0378">Hydrolase</keyword>
<dbReference type="RefSeq" id="WP_210854574.1">
    <property type="nucleotide sequence ID" value="NZ_JAGQDD010000009.1"/>
</dbReference>
<comment type="similarity">
    <text evidence="2">Belongs to the 2H phosphoesterase superfamily. ThpR family.</text>
</comment>
<feature type="domain" description="Phosphoesterase HXTX" evidence="3">
    <location>
        <begin position="14"/>
        <end position="83"/>
    </location>
</feature>
<gene>
    <name evidence="4" type="primary">thpR</name>
    <name evidence="4" type="ORF">KAK03_14045</name>
</gene>
<dbReference type="AlphaFoldDB" id="A0A940YKR1"/>
<dbReference type="EC" id="3.1.4.58" evidence="2"/>
<comment type="caution">
    <text evidence="4">The sequence shown here is derived from an EMBL/GenBank/DDBJ whole genome shotgun (WGS) entry which is preliminary data.</text>
</comment>
<dbReference type="EMBL" id="JAGQDD010000009">
    <property type="protein sequence ID" value="MBQ0931604.1"/>
    <property type="molecule type" value="Genomic_DNA"/>
</dbReference>
<dbReference type="InterPro" id="IPR004175">
    <property type="entry name" value="RNA_CPDase"/>
</dbReference>
<dbReference type="PANTHER" id="PTHR35561:SF1">
    <property type="entry name" value="RNA 2',3'-CYCLIC PHOSPHODIESTERASE"/>
    <property type="match status" value="1"/>
</dbReference>
<evidence type="ECO:0000313" key="5">
    <source>
        <dbReference type="Proteomes" id="UP000676246"/>
    </source>
</evidence>
<keyword evidence="5" id="KW-1185">Reference proteome</keyword>
<dbReference type="SUPFAM" id="SSF55144">
    <property type="entry name" value="LigT-like"/>
    <property type="match status" value="1"/>
</dbReference>
<feature type="short sequence motif" description="HXTX 1" evidence="2">
    <location>
        <begin position="45"/>
        <end position="48"/>
    </location>
</feature>
<comment type="function">
    <text evidence="2">Hydrolyzes RNA 2',3'-cyclic phosphodiester to an RNA 2'-phosphomonoester.</text>
</comment>
<dbReference type="GO" id="GO:0008664">
    <property type="term" value="F:RNA 2',3'-cyclic 3'-phosphodiesterase activity"/>
    <property type="evidence" value="ECO:0007669"/>
    <property type="project" value="UniProtKB-EC"/>
</dbReference>
<protein>
    <recommendedName>
        <fullName evidence="2">RNA 2',3'-cyclic phosphodiesterase</fullName>
        <shortName evidence="2">RNA 2',3'-CPDase</shortName>
        <ecNumber evidence="2">3.1.4.58</ecNumber>
    </recommendedName>
</protein>
<evidence type="ECO:0000256" key="2">
    <source>
        <dbReference type="HAMAP-Rule" id="MF_01940"/>
    </source>
</evidence>
<dbReference type="Pfam" id="PF02834">
    <property type="entry name" value="LigT_PEase"/>
    <property type="match status" value="1"/>
</dbReference>